<evidence type="ECO:0000313" key="1">
    <source>
        <dbReference type="EMBL" id="QHT36091.1"/>
    </source>
</evidence>
<sequence length="141" mass="16772">MGDNPRMELLKQLKIISEDYLSFFLSMKNACDDVNSDYDDIQVSEHKTVFNLKEELQPEEKEENEKNKVDNDITNELSMFRLYFNEMNFNIQMNSAKHINNAIISRLKELCKHEIVEDDIDIDVDRTMKIKYCRLCECTFD</sequence>
<organism evidence="1">
    <name type="scientific">viral metagenome</name>
    <dbReference type="NCBI Taxonomy" id="1070528"/>
    <lineage>
        <taxon>unclassified sequences</taxon>
        <taxon>metagenomes</taxon>
        <taxon>organismal metagenomes</taxon>
    </lineage>
</organism>
<reference evidence="1" key="1">
    <citation type="journal article" date="2020" name="Nature">
        <title>Giant virus diversity and host interactions through global metagenomics.</title>
        <authorList>
            <person name="Schulz F."/>
            <person name="Roux S."/>
            <person name="Paez-Espino D."/>
            <person name="Jungbluth S."/>
            <person name="Walsh D.A."/>
            <person name="Denef V.J."/>
            <person name="McMahon K.D."/>
            <person name="Konstantinidis K.T."/>
            <person name="Eloe-Fadrosh E.A."/>
            <person name="Kyrpides N.C."/>
            <person name="Woyke T."/>
        </authorList>
    </citation>
    <scope>NUCLEOTIDE SEQUENCE</scope>
    <source>
        <strain evidence="1">GVMAG-M-3300009182-46</strain>
    </source>
</reference>
<accession>A0A6C0F5F6</accession>
<dbReference type="AlphaFoldDB" id="A0A6C0F5F6"/>
<name>A0A6C0F5F6_9ZZZZ</name>
<dbReference type="EMBL" id="MN739030">
    <property type="protein sequence ID" value="QHT36091.1"/>
    <property type="molecule type" value="Genomic_DNA"/>
</dbReference>
<proteinExistence type="predicted"/>
<protein>
    <submittedName>
        <fullName evidence="1">Uncharacterized protein</fullName>
    </submittedName>
</protein>